<proteinExistence type="predicted"/>
<dbReference type="AlphaFoldDB" id="A0A150SLD0"/>
<organism evidence="5 6">
    <name type="scientific">Sorangium cellulosum</name>
    <name type="common">Polyangium cellulosum</name>
    <dbReference type="NCBI Taxonomy" id="56"/>
    <lineage>
        <taxon>Bacteria</taxon>
        <taxon>Pseudomonadati</taxon>
        <taxon>Myxococcota</taxon>
        <taxon>Polyangia</taxon>
        <taxon>Polyangiales</taxon>
        <taxon>Polyangiaceae</taxon>
        <taxon>Sorangium</taxon>
    </lineage>
</organism>
<dbReference type="EMBL" id="JEMB01000834">
    <property type="protein sequence ID" value="KYF93210.1"/>
    <property type="molecule type" value="Genomic_DNA"/>
</dbReference>
<reference evidence="5 6" key="1">
    <citation type="submission" date="2014-02" db="EMBL/GenBank/DDBJ databases">
        <title>The small core and large imbalanced accessory genome model reveals a collaborative survival strategy of Sorangium cellulosum strains in nature.</title>
        <authorList>
            <person name="Han K."/>
            <person name="Peng R."/>
            <person name="Blom J."/>
            <person name="Li Y.-Z."/>
        </authorList>
    </citation>
    <scope>NUCLEOTIDE SEQUENCE [LARGE SCALE GENOMIC DNA]</scope>
    <source>
        <strain evidence="5 6">So0011-07</strain>
    </source>
</reference>
<dbReference type="GO" id="GO:0003700">
    <property type="term" value="F:DNA-binding transcription factor activity"/>
    <property type="evidence" value="ECO:0007669"/>
    <property type="project" value="InterPro"/>
</dbReference>
<evidence type="ECO:0000256" key="1">
    <source>
        <dbReference type="ARBA" id="ARBA00023015"/>
    </source>
</evidence>
<dbReference type="SUPFAM" id="SSF46689">
    <property type="entry name" value="Homeodomain-like"/>
    <property type="match status" value="1"/>
</dbReference>
<dbReference type="Pfam" id="PF12833">
    <property type="entry name" value="HTH_18"/>
    <property type="match status" value="1"/>
</dbReference>
<evidence type="ECO:0000313" key="6">
    <source>
        <dbReference type="Proteomes" id="UP000075635"/>
    </source>
</evidence>
<keyword evidence="3" id="KW-0804">Transcription</keyword>
<sequence>MSSRAVALGLARSDWSRRLDLGRFFAVNGDVVHLSPAVRARLARLGANVPHATAAARAPSTGELSTAQFFTFWEALGASSPHDVGLRLATETQVHEYDISSLAALHSPDLGTALTKLARYKRLCGPKDMAIDATGKEVAIHTTYLHAPGPMPPRLVDASLASLLVLLQRGSGLALAPKRVELSRARSDEPMLLRFFGCPLRFRAKHDALVLEERLLTTPFITHNADLLQVLVPSLDQKLAPLEQGSFVEQVRAVVARRMAGERPSIAKVARELSLSTRTLQRRLGELGVSYQRVLDEVRHHAALRLLRTDDVDVNEIAFLLGFDEVNSFTRAFRAWEGTTPNRWRDSIHLWRDRI</sequence>
<protein>
    <recommendedName>
        <fullName evidence="4">HTH araC/xylS-type domain-containing protein</fullName>
    </recommendedName>
</protein>
<dbReference type="PROSITE" id="PS01124">
    <property type="entry name" value="HTH_ARAC_FAMILY_2"/>
    <property type="match status" value="1"/>
</dbReference>
<evidence type="ECO:0000256" key="2">
    <source>
        <dbReference type="ARBA" id="ARBA00023125"/>
    </source>
</evidence>
<dbReference type="PANTHER" id="PTHR47894">
    <property type="entry name" value="HTH-TYPE TRANSCRIPTIONAL REGULATOR GADX"/>
    <property type="match status" value="1"/>
</dbReference>
<dbReference type="SMART" id="SM00342">
    <property type="entry name" value="HTH_ARAC"/>
    <property type="match status" value="1"/>
</dbReference>
<keyword evidence="1" id="KW-0805">Transcription regulation</keyword>
<feature type="domain" description="HTH araC/xylS-type" evidence="4">
    <location>
        <begin position="249"/>
        <end position="347"/>
    </location>
</feature>
<accession>A0A150SLD0</accession>
<dbReference type="InterPro" id="IPR018060">
    <property type="entry name" value="HTH_AraC"/>
</dbReference>
<dbReference type="Gene3D" id="1.10.10.60">
    <property type="entry name" value="Homeodomain-like"/>
    <property type="match status" value="1"/>
</dbReference>
<dbReference type="GO" id="GO:0000976">
    <property type="term" value="F:transcription cis-regulatory region binding"/>
    <property type="evidence" value="ECO:0007669"/>
    <property type="project" value="TreeGrafter"/>
</dbReference>
<dbReference type="Proteomes" id="UP000075635">
    <property type="component" value="Unassembled WGS sequence"/>
</dbReference>
<comment type="caution">
    <text evidence="5">The sequence shown here is derived from an EMBL/GenBank/DDBJ whole genome shotgun (WGS) entry which is preliminary data.</text>
</comment>
<dbReference type="Pfam" id="PF12625">
    <property type="entry name" value="Arabinose_bd"/>
    <property type="match status" value="1"/>
</dbReference>
<dbReference type="PANTHER" id="PTHR47894:SF1">
    <property type="entry name" value="HTH-TYPE TRANSCRIPTIONAL REGULATOR VQSM"/>
    <property type="match status" value="1"/>
</dbReference>
<evidence type="ECO:0000313" key="5">
    <source>
        <dbReference type="EMBL" id="KYF93210.1"/>
    </source>
</evidence>
<dbReference type="InterPro" id="IPR009057">
    <property type="entry name" value="Homeodomain-like_sf"/>
</dbReference>
<evidence type="ECO:0000259" key="4">
    <source>
        <dbReference type="PROSITE" id="PS01124"/>
    </source>
</evidence>
<name>A0A150SLD0_SORCE</name>
<dbReference type="GO" id="GO:0005829">
    <property type="term" value="C:cytosol"/>
    <property type="evidence" value="ECO:0007669"/>
    <property type="project" value="TreeGrafter"/>
</dbReference>
<dbReference type="InterPro" id="IPR032687">
    <property type="entry name" value="AraC-type_N"/>
</dbReference>
<evidence type="ECO:0000256" key="3">
    <source>
        <dbReference type="ARBA" id="ARBA00023163"/>
    </source>
</evidence>
<gene>
    <name evidence="5" type="ORF">BE17_48655</name>
</gene>
<keyword evidence="2" id="KW-0238">DNA-binding</keyword>